<evidence type="ECO:0000313" key="3">
    <source>
        <dbReference type="EMBL" id="PSB15448.1"/>
    </source>
</evidence>
<feature type="domain" description="Phospholipid/glycerol acyltransferase" evidence="2">
    <location>
        <begin position="120"/>
        <end position="243"/>
    </location>
</feature>
<feature type="transmembrane region" description="Helical" evidence="1">
    <location>
        <begin position="12"/>
        <end position="31"/>
    </location>
</feature>
<keyword evidence="4" id="KW-1185">Reference proteome</keyword>
<dbReference type="AlphaFoldDB" id="A0A2T1D4P4"/>
<dbReference type="InterPro" id="IPR002123">
    <property type="entry name" value="Plipid/glycerol_acylTrfase"/>
</dbReference>
<gene>
    <name evidence="3" type="ORF">C7B65_24380</name>
</gene>
<dbReference type="EMBL" id="PVWG01000061">
    <property type="protein sequence ID" value="PSB15448.1"/>
    <property type="molecule type" value="Genomic_DNA"/>
</dbReference>
<keyword evidence="3" id="KW-0808">Transferase</keyword>
<dbReference type="PANTHER" id="PTHR22753">
    <property type="entry name" value="TRANSMEMBRANE PROTEIN 68"/>
    <property type="match status" value="1"/>
</dbReference>
<organism evidence="3 4">
    <name type="scientific">Phormidesmis priestleyi ULC007</name>
    <dbReference type="NCBI Taxonomy" id="1920490"/>
    <lineage>
        <taxon>Bacteria</taxon>
        <taxon>Bacillati</taxon>
        <taxon>Cyanobacteriota</taxon>
        <taxon>Cyanophyceae</taxon>
        <taxon>Leptolyngbyales</taxon>
        <taxon>Leptolyngbyaceae</taxon>
        <taxon>Phormidesmis</taxon>
    </lineage>
</organism>
<feature type="transmembrane region" description="Helical" evidence="1">
    <location>
        <begin position="264"/>
        <end position="285"/>
    </location>
</feature>
<dbReference type="GO" id="GO:0016020">
    <property type="term" value="C:membrane"/>
    <property type="evidence" value="ECO:0007669"/>
    <property type="project" value="TreeGrafter"/>
</dbReference>
<keyword evidence="3" id="KW-0012">Acyltransferase</keyword>
<feature type="transmembrane region" description="Helical" evidence="1">
    <location>
        <begin position="51"/>
        <end position="69"/>
    </location>
</feature>
<sequence>MSLAVNKTDESYQFGWFDWVCLWYPPGWLILFNRHWQHYKPDPDGWNWLEYLLFLIPGGFYLALLIRWLRLGGRSPRSQSSEPDPHYQQVFRDEILTPIATRFFQAELHQLENLPDAPPAIVALNHAGMCFPWDFLCLGVLLSQKKGWYVQPVAHSIFFDHPWLVWWVPRGWAQTLGAVRAEKESFEHAISQKQTVLLYAPESWRGLVKGWRDRYDLATFDPSFIRLSVQHQVPILPVICLGNEYLHPWTFNSKRLARWLKMPLLPVSPLLLVFLLFPSMGVWAVRTRLRYYLQPIQHSWKHSLSQNETARSHLYHQAEELRADMQKELDRLRN</sequence>
<dbReference type="Proteomes" id="UP000238634">
    <property type="component" value="Unassembled WGS sequence"/>
</dbReference>
<dbReference type="OrthoDB" id="9808424at2"/>
<keyword evidence="1" id="KW-1133">Transmembrane helix</keyword>
<dbReference type="STRING" id="1920490.GCA_001895925_03168"/>
<reference evidence="3 4" key="2">
    <citation type="submission" date="2018-03" db="EMBL/GenBank/DDBJ databases">
        <title>The ancient ancestry and fast evolution of plastids.</title>
        <authorList>
            <person name="Moore K.R."/>
            <person name="Magnabosco C."/>
            <person name="Momper L."/>
            <person name="Gold D.A."/>
            <person name="Bosak T."/>
            <person name="Fournier G.P."/>
        </authorList>
    </citation>
    <scope>NUCLEOTIDE SEQUENCE [LARGE SCALE GENOMIC DNA]</scope>
    <source>
        <strain evidence="3 4">ULC007</strain>
    </source>
</reference>
<dbReference type="GO" id="GO:0016746">
    <property type="term" value="F:acyltransferase activity"/>
    <property type="evidence" value="ECO:0007669"/>
    <property type="project" value="UniProtKB-KW"/>
</dbReference>
<dbReference type="PANTHER" id="PTHR22753:SF14">
    <property type="entry name" value="MONOACYLGLYCEROL_DIACYLGLYCEROL O-ACYLTRANSFERASE"/>
    <property type="match status" value="1"/>
</dbReference>
<name>A0A2T1D4P4_9CYAN</name>
<reference evidence="3 4" key="1">
    <citation type="submission" date="2018-02" db="EMBL/GenBank/DDBJ databases">
        <authorList>
            <person name="Cohen D.B."/>
            <person name="Kent A.D."/>
        </authorList>
    </citation>
    <scope>NUCLEOTIDE SEQUENCE [LARGE SCALE GENOMIC DNA]</scope>
    <source>
        <strain evidence="3 4">ULC007</strain>
    </source>
</reference>
<accession>A0A2T1D4P4</accession>
<proteinExistence type="predicted"/>
<comment type="caution">
    <text evidence="3">The sequence shown here is derived from an EMBL/GenBank/DDBJ whole genome shotgun (WGS) entry which is preliminary data.</text>
</comment>
<dbReference type="SMART" id="SM00563">
    <property type="entry name" value="PlsC"/>
    <property type="match status" value="1"/>
</dbReference>
<protein>
    <submittedName>
        <fullName evidence="3">Glycerol acyltransferase</fullName>
    </submittedName>
</protein>
<dbReference type="Pfam" id="PF01553">
    <property type="entry name" value="Acyltransferase"/>
    <property type="match status" value="1"/>
</dbReference>
<evidence type="ECO:0000313" key="4">
    <source>
        <dbReference type="Proteomes" id="UP000238634"/>
    </source>
</evidence>
<evidence type="ECO:0000259" key="2">
    <source>
        <dbReference type="SMART" id="SM00563"/>
    </source>
</evidence>
<evidence type="ECO:0000256" key="1">
    <source>
        <dbReference type="SAM" id="Phobius"/>
    </source>
</evidence>
<keyword evidence="1" id="KW-0812">Transmembrane</keyword>
<keyword evidence="1" id="KW-0472">Membrane</keyword>